<keyword evidence="2" id="KW-1185">Reference proteome</keyword>
<protein>
    <recommendedName>
        <fullName evidence="3">Phosphoribulokinase/uridine kinase domain-containing protein</fullName>
    </recommendedName>
</protein>
<dbReference type="RefSeq" id="XP_004179329.1">
    <property type="nucleotide sequence ID" value="XM_004179281.1"/>
</dbReference>
<name>I2H0A8_HENB6</name>
<dbReference type="AlphaFoldDB" id="I2H0A8"/>
<evidence type="ECO:0000313" key="1">
    <source>
        <dbReference type="EMBL" id="CCH59810.1"/>
    </source>
</evidence>
<dbReference type="OrthoDB" id="347435at2759"/>
<accession>I2H0A8</accession>
<proteinExistence type="predicted"/>
<dbReference type="STRING" id="1071380.I2H0A8"/>
<dbReference type="EMBL" id="HE806317">
    <property type="protein sequence ID" value="CCH59810.1"/>
    <property type="molecule type" value="Genomic_DNA"/>
</dbReference>
<organism evidence="1 2">
    <name type="scientific">Henningerozyma blattae (strain ATCC 34711 / CBS 6284 / DSM 70876 / NBRC 10599 / NRRL Y-10934 / UCD 77-7)</name>
    <name type="common">Yeast</name>
    <name type="synonym">Tetrapisispora blattae</name>
    <dbReference type="NCBI Taxonomy" id="1071380"/>
    <lineage>
        <taxon>Eukaryota</taxon>
        <taxon>Fungi</taxon>
        <taxon>Dikarya</taxon>
        <taxon>Ascomycota</taxon>
        <taxon>Saccharomycotina</taxon>
        <taxon>Saccharomycetes</taxon>
        <taxon>Saccharomycetales</taxon>
        <taxon>Saccharomycetaceae</taxon>
        <taxon>Henningerozyma</taxon>
    </lineage>
</organism>
<dbReference type="PANTHER" id="PTHR10285">
    <property type="entry name" value="URIDINE KINASE"/>
    <property type="match status" value="1"/>
</dbReference>
<dbReference type="KEGG" id="tbl:TBLA_0B09920"/>
<dbReference type="SUPFAM" id="SSF52540">
    <property type="entry name" value="P-loop containing nucleoside triphosphate hydrolases"/>
    <property type="match status" value="1"/>
</dbReference>
<dbReference type="FunCoup" id="I2H0A8">
    <property type="interactions" value="355"/>
</dbReference>
<dbReference type="GeneID" id="14493827"/>
<evidence type="ECO:0008006" key="3">
    <source>
        <dbReference type="Google" id="ProtNLM"/>
    </source>
</evidence>
<dbReference type="HOGENOM" id="CLU_056986_1_0_1"/>
<dbReference type="Proteomes" id="UP000002866">
    <property type="component" value="Chromosome 2"/>
</dbReference>
<reference evidence="1 2" key="1">
    <citation type="journal article" date="2011" name="Proc. Natl. Acad. Sci. U.S.A.">
        <title>Evolutionary erosion of yeast sex chromosomes by mating-type switching accidents.</title>
        <authorList>
            <person name="Gordon J.L."/>
            <person name="Armisen D."/>
            <person name="Proux-Wera E."/>
            <person name="Oheigeartaigh S.S."/>
            <person name="Byrne K.P."/>
            <person name="Wolfe K.H."/>
        </authorList>
    </citation>
    <scope>NUCLEOTIDE SEQUENCE [LARGE SCALE GENOMIC DNA]</scope>
    <source>
        <strain evidence="2">ATCC 34711 / CBS 6284 / DSM 70876 / NBRC 10599 / NRRL Y-10934 / UCD 77-7</strain>
    </source>
</reference>
<dbReference type="OMA" id="FAGPQHF"/>
<sequence>MNDNTALNTILTFVDNQLCQWKKSKQFKKSPLYIFISGPQGSGKSYSSKKIGEHITTNYSDISSLAISIDDFYLKREDQIQLQNKYSNNKLLDGRGLPGTHDLPLLSQFVESTLSYTNSSLNVPHYDKSKYGGLGDRAPTSTQKKLPIDVIIFEGWFVGYESISRNMKKTLDENMIDINKYLLHYSKLLWDNDLISSIGIVFATNKIHNVYNWRKQQERELIEQTGNGMTDEQVEKFIDRYWPCYEEYFEDFIKSKKLGNIATLTVTINIDRNLEYSEISLHNQ</sequence>
<dbReference type="eggNOG" id="KOG2878">
    <property type="taxonomic scope" value="Eukaryota"/>
</dbReference>
<dbReference type="GO" id="GO:0005524">
    <property type="term" value="F:ATP binding"/>
    <property type="evidence" value="ECO:0007669"/>
    <property type="project" value="EnsemblFungi"/>
</dbReference>
<dbReference type="InParanoid" id="I2H0A8"/>
<dbReference type="Gene3D" id="3.40.50.300">
    <property type="entry name" value="P-loop containing nucleotide triphosphate hydrolases"/>
    <property type="match status" value="1"/>
</dbReference>
<dbReference type="InterPro" id="IPR027417">
    <property type="entry name" value="P-loop_NTPase"/>
</dbReference>
<evidence type="ECO:0000313" key="2">
    <source>
        <dbReference type="Proteomes" id="UP000002866"/>
    </source>
</evidence>
<gene>
    <name evidence="1" type="primary">TBLA0B09920</name>
    <name evidence="1" type="ORF">TBLA_0B09920</name>
</gene>